<evidence type="ECO:0000313" key="3">
    <source>
        <dbReference type="Proteomes" id="UP000551501"/>
    </source>
</evidence>
<dbReference type="Proteomes" id="UP000551501">
    <property type="component" value="Unassembled WGS sequence"/>
</dbReference>
<accession>A0A840EQJ8</accession>
<dbReference type="RefSeq" id="WP_246371565.1">
    <property type="nucleotide sequence ID" value="NZ_BAABHL010000022.1"/>
</dbReference>
<comment type="caution">
    <text evidence="2">The sequence shown here is derived from an EMBL/GenBank/DDBJ whole genome shotgun (WGS) entry which is preliminary data.</text>
</comment>
<evidence type="ECO:0008006" key="4">
    <source>
        <dbReference type="Google" id="ProtNLM"/>
    </source>
</evidence>
<dbReference type="EMBL" id="JACIFP010000001">
    <property type="protein sequence ID" value="MBB4133781.1"/>
    <property type="molecule type" value="Genomic_DNA"/>
</dbReference>
<dbReference type="InterPro" id="IPR036230">
    <property type="entry name" value="LeuA_allosteric_dom_sf"/>
</dbReference>
<name>A0A840EQJ8_9ACTN</name>
<dbReference type="AlphaFoldDB" id="A0A840EQJ8"/>
<keyword evidence="1" id="KW-0808">Transferase</keyword>
<organism evidence="2 3">
    <name type="scientific">Gordonia humi</name>
    <dbReference type="NCBI Taxonomy" id="686429"/>
    <lineage>
        <taxon>Bacteria</taxon>
        <taxon>Bacillati</taxon>
        <taxon>Actinomycetota</taxon>
        <taxon>Actinomycetes</taxon>
        <taxon>Mycobacteriales</taxon>
        <taxon>Gordoniaceae</taxon>
        <taxon>Gordonia</taxon>
    </lineage>
</organism>
<gene>
    <name evidence="2" type="ORF">BKA16_000333</name>
</gene>
<protein>
    <recommendedName>
        <fullName evidence="4">2-isopropylmalate synthase</fullName>
    </recommendedName>
</protein>
<dbReference type="GO" id="GO:0016740">
    <property type="term" value="F:transferase activity"/>
    <property type="evidence" value="ECO:0007669"/>
    <property type="project" value="UniProtKB-KW"/>
</dbReference>
<evidence type="ECO:0000313" key="2">
    <source>
        <dbReference type="EMBL" id="MBB4133781.1"/>
    </source>
</evidence>
<dbReference type="SUPFAM" id="SSF110921">
    <property type="entry name" value="2-isopropylmalate synthase LeuA, allosteric (dimerisation) domain"/>
    <property type="match status" value="1"/>
</dbReference>
<proteinExistence type="predicted"/>
<evidence type="ECO:0000256" key="1">
    <source>
        <dbReference type="ARBA" id="ARBA00022679"/>
    </source>
</evidence>
<sequence>MTTAHFDTTYAPTGSISLQAFSIEPARADAVHCTARVQISSRTVSLEATASGAIGAMTSMLYDLGAGVEIISFSQQVDEDEVTTYLLCEADGRRGWSYGIGRTADESAVSALISGANQLVNDGARKAP</sequence>
<dbReference type="Gene3D" id="3.30.160.270">
    <property type="match status" value="1"/>
</dbReference>
<reference evidence="2 3" key="1">
    <citation type="submission" date="2020-08" db="EMBL/GenBank/DDBJ databases">
        <title>Sequencing the genomes of 1000 actinobacteria strains.</title>
        <authorList>
            <person name="Klenk H.-P."/>
        </authorList>
    </citation>
    <scope>NUCLEOTIDE SEQUENCE [LARGE SCALE GENOMIC DNA]</scope>
    <source>
        <strain evidence="2 3">DSM 45298</strain>
    </source>
</reference>
<keyword evidence="3" id="KW-1185">Reference proteome</keyword>